<dbReference type="InterPro" id="IPR051678">
    <property type="entry name" value="AGP_Transferase"/>
</dbReference>
<dbReference type="SUPFAM" id="SSF56112">
    <property type="entry name" value="Protein kinase-like (PK-like)"/>
    <property type="match status" value="1"/>
</dbReference>
<evidence type="ECO:0000259" key="1">
    <source>
        <dbReference type="Pfam" id="PF01636"/>
    </source>
</evidence>
<sequence length="217" mass="24091">MELIARGRTADVYALGDDRVLRRYRQDGPTHQEVRLMTHLSAQGYPVPRVHDVTDTDLVLQRLHGPTMLEALRRRPWRTTAYGRLLGELHDTLHAVTAPDWLPRRFAGESDHRVLHLDLHPANVILTDRGPSVIDWCNAAAGDPAADVAQTLVLVGSSDVSGFAARLRRRALLRAFQRECRTDPASRTAEVVTARLADPNVTATEAARLRALLPADP</sequence>
<dbReference type="Proteomes" id="UP001596514">
    <property type="component" value="Unassembled WGS sequence"/>
</dbReference>
<gene>
    <name evidence="2" type="ORF">ACFQVD_21695</name>
</gene>
<dbReference type="PANTHER" id="PTHR21310">
    <property type="entry name" value="AMINOGLYCOSIDE PHOSPHOTRANSFERASE-RELATED-RELATED"/>
    <property type="match status" value="1"/>
</dbReference>
<dbReference type="InterPro" id="IPR011009">
    <property type="entry name" value="Kinase-like_dom_sf"/>
</dbReference>
<evidence type="ECO:0000313" key="3">
    <source>
        <dbReference type="Proteomes" id="UP001596514"/>
    </source>
</evidence>
<dbReference type="Gene3D" id="3.90.1200.10">
    <property type="match status" value="1"/>
</dbReference>
<dbReference type="Pfam" id="PF01636">
    <property type="entry name" value="APH"/>
    <property type="match status" value="1"/>
</dbReference>
<dbReference type="InterPro" id="IPR002575">
    <property type="entry name" value="Aminoglycoside_PTrfase"/>
</dbReference>
<dbReference type="RefSeq" id="WP_343965466.1">
    <property type="nucleotide sequence ID" value="NZ_BAAAGK010000033.1"/>
</dbReference>
<organism evidence="2 3">
    <name type="scientific">Streptosporangium amethystogenes subsp. fukuiense</name>
    <dbReference type="NCBI Taxonomy" id="698418"/>
    <lineage>
        <taxon>Bacteria</taxon>
        <taxon>Bacillati</taxon>
        <taxon>Actinomycetota</taxon>
        <taxon>Actinomycetes</taxon>
        <taxon>Streptosporangiales</taxon>
        <taxon>Streptosporangiaceae</taxon>
        <taxon>Streptosporangium</taxon>
    </lineage>
</organism>
<evidence type="ECO:0000313" key="2">
    <source>
        <dbReference type="EMBL" id="MFC7602719.1"/>
    </source>
</evidence>
<dbReference type="EMBL" id="JBHTEE010000001">
    <property type="protein sequence ID" value="MFC7602719.1"/>
    <property type="molecule type" value="Genomic_DNA"/>
</dbReference>
<comment type="caution">
    <text evidence="2">The sequence shown here is derived from an EMBL/GenBank/DDBJ whole genome shotgun (WGS) entry which is preliminary data.</text>
</comment>
<accession>A0ABW2T2Z1</accession>
<proteinExistence type="predicted"/>
<dbReference type="PANTHER" id="PTHR21310:SF40">
    <property type="entry name" value="AMINOGLYCOSIDE PHOSPHOTRANSFERASE DOMAIN-CONTAINING PROTEIN-RELATED"/>
    <property type="match status" value="1"/>
</dbReference>
<keyword evidence="3" id="KW-1185">Reference proteome</keyword>
<protein>
    <submittedName>
        <fullName evidence="2">Phosphotransferase</fullName>
    </submittedName>
</protein>
<feature type="domain" description="Aminoglycoside phosphotransferase" evidence="1">
    <location>
        <begin position="71"/>
        <end position="174"/>
    </location>
</feature>
<name>A0ABW2T2Z1_9ACTN</name>
<reference evidence="3" key="1">
    <citation type="journal article" date="2019" name="Int. J. Syst. Evol. Microbiol.">
        <title>The Global Catalogue of Microorganisms (GCM) 10K type strain sequencing project: providing services to taxonomists for standard genome sequencing and annotation.</title>
        <authorList>
            <consortium name="The Broad Institute Genomics Platform"/>
            <consortium name="The Broad Institute Genome Sequencing Center for Infectious Disease"/>
            <person name="Wu L."/>
            <person name="Ma J."/>
        </authorList>
    </citation>
    <scope>NUCLEOTIDE SEQUENCE [LARGE SCALE GENOMIC DNA]</scope>
    <source>
        <strain evidence="3">JCM 10083</strain>
    </source>
</reference>